<name>A0A084K011_NONUL</name>
<evidence type="ECO:0000313" key="4">
    <source>
        <dbReference type="EMBL" id="PRX13418.1"/>
    </source>
</evidence>
<reference evidence="3 5" key="1">
    <citation type="submission" date="2014-07" db="EMBL/GenBank/DDBJ databases">
        <title>Draft genome sequence of Nonlabens ulvanivorans, an ulvan degrading bacterium.</title>
        <authorList>
            <person name="Kopel M."/>
            <person name="Helbert W."/>
            <person name="Henrissat B."/>
            <person name="Doniger T."/>
            <person name="Banin E."/>
        </authorList>
    </citation>
    <scope>NUCLEOTIDE SEQUENCE [LARGE SCALE GENOMIC DNA]</scope>
    <source>
        <strain evidence="3 5">PLR</strain>
    </source>
</reference>
<protein>
    <submittedName>
        <fullName evidence="4">Uncharacterized protein DUF4294</fullName>
    </submittedName>
</protein>
<evidence type="ECO:0000313" key="6">
    <source>
        <dbReference type="Proteomes" id="UP000239997"/>
    </source>
</evidence>
<organism evidence="3 5">
    <name type="scientific">Nonlabens ulvanivorans</name>
    <name type="common">Persicivirga ulvanivorans</name>
    <dbReference type="NCBI Taxonomy" id="906888"/>
    <lineage>
        <taxon>Bacteria</taxon>
        <taxon>Pseudomonadati</taxon>
        <taxon>Bacteroidota</taxon>
        <taxon>Flavobacteriia</taxon>
        <taxon>Flavobacteriales</taxon>
        <taxon>Flavobacteriaceae</taxon>
        <taxon>Nonlabens</taxon>
    </lineage>
</organism>
<feature type="region of interest" description="Disordered" evidence="1">
    <location>
        <begin position="255"/>
        <end position="275"/>
    </location>
</feature>
<feature type="chain" id="PRO_5001777769" evidence="2">
    <location>
        <begin position="21"/>
        <end position="275"/>
    </location>
</feature>
<sequence>MINKIIIIGLVLLGSAFAKAQTTPTTLPIESDTIQTPQYFFIDGDSLSAIELDRVMLLQSLKFDSRYENIRYQIIKRKVKKVWPYAKLAAERLTELDRRLASLEYESDKKKYTKIVQRYVEEEFTAELKKLTTTEGQILIKLLHRQTGMTTFELLKQLRSGWSAFWFKNAASLFDIDLKAEYSPETNIEDFYIEDVLLSEFKKETLEEQAPAIDYDYFKGRTAWNEYEDNLPKDYDSIQLAERARIRKEYLEKKAKENEKKRRKLERKRRRASKQ</sequence>
<feature type="signal peptide" evidence="2">
    <location>
        <begin position="1"/>
        <end position="20"/>
    </location>
</feature>
<accession>A0A084K011</accession>
<dbReference type="EMBL" id="PVNA01000003">
    <property type="protein sequence ID" value="PRX13418.1"/>
    <property type="molecule type" value="Genomic_DNA"/>
</dbReference>
<proteinExistence type="predicted"/>
<keyword evidence="2" id="KW-0732">Signal</keyword>
<dbReference type="Pfam" id="PF14127">
    <property type="entry name" value="DUF4294"/>
    <property type="match status" value="1"/>
</dbReference>
<evidence type="ECO:0000256" key="1">
    <source>
        <dbReference type="SAM" id="MobiDB-lite"/>
    </source>
</evidence>
<gene>
    <name evidence="3" type="ORF">IL45_01280</name>
    <name evidence="4" type="ORF">LY02_01660</name>
</gene>
<dbReference type="InterPro" id="IPR025636">
    <property type="entry name" value="DUF4294"/>
</dbReference>
<evidence type="ECO:0000256" key="2">
    <source>
        <dbReference type="SAM" id="SignalP"/>
    </source>
</evidence>
<reference evidence="4 6" key="2">
    <citation type="submission" date="2018-03" db="EMBL/GenBank/DDBJ databases">
        <title>Genomic Encyclopedia of Archaeal and Bacterial Type Strains, Phase II (KMG-II): from individual species to whole genera.</title>
        <authorList>
            <person name="Goeker M."/>
        </authorList>
    </citation>
    <scope>NUCLEOTIDE SEQUENCE [LARGE SCALE GENOMIC DNA]</scope>
    <source>
        <strain evidence="4 6">DSM 22727</strain>
    </source>
</reference>
<dbReference type="OrthoDB" id="1491885at2"/>
<dbReference type="EMBL" id="JPJI01000005">
    <property type="protein sequence ID" value="KEZ94545.1"/>
    <property type="molecule type" value="Genomic_DNA"/>
</dbReference>
<comment type="caution">
    <text evidence="3">The sequence shown here is derived from an EMBL/GenBank/DDBJ whole genome shotgun (WGS) entry which is preliminary data.</text>
</comment>
<dbReference type="Proteomes" id="UP000028531">
    <property type="component" value="Unassembled WGS sequence"/>
</dbReference>
<feature type="compositionally biased region" description="Basic residues" evidence="1">
    <location>
        <begin position="261"/>
        <end position="275"/>
    </location>
</feature>
<keyword evidence="6" id="KW-1185">Reference proteome</keyword>
<evidence type="ECO:0000313" key="3">
    <source>
        <dbReference type="EMBL" id="KEZ94545.1"/>
    </source>
</evidence>
<evidence type="ECO:0000313" key="5">
    <source>
        <dbReference type="Proteomes" id="UP000028531"/>
    </source>
</evidence>
<dbReference type="Proteomes" id="UP000239997">
    <property type="component" value="Unassembled WGS sequence"/>
</dbReference>
<dbReference type="RefSeq" id="WP_036579288.1">
    <property type="nucleotide sequence ID" value="NZ_JPJI01000005.1"/>
</dbReference>
<dbReference type="AlphaFoldDB" id="A0A084K011"/>